<name>A0ABV0GKV2_9BURK</name>
<organism evidence="2 3">
    <name type="scientific">Roseateles flavus</name>
    <dbReference type="NCBI Taxonomy" id="3149041"/>
    <lineage>
        <taxon>Bacteria</taxon>
        <taxon>Pseudomonadati</taxon>
        <taxon>Pseudomonadota</taxon>
        <taxon>Betaproteobacteria</taxon>
        <taxon>Burkholderiales</taxon>
        <taxon>Sphaerotilaceae</taxon>
        <taxon>Roseateles</taxon>
    </lineage>
</organism>
<protein>
    <submittedName>
        <fullName evidence="2">Rhodanese-like domain-containing protein</fullName>
    </submittedName>
</protein>
<dbReference type="SMART" id="SM00450">
    <property type="entry name" value="RHOD"/>
    <property type="match status" value="1"/>
</dbReference>
<dbReference type="Gene3D" id="3.40.250.10">
    <property type="entry name" value="Rhodanese-like domain"/>
    <property type="match status" value="1"/>
</dbReference>
<dbReference type="PANTHER" id="PTHR43031">
    <property type="entry name" value="FAD-DEPENDENT OXIDOREDUCTASE"/>
    <property type="match status" value="1"/>
</dbReference>
<dbReference type="CDD" id="cd00158">
    <property type="entry name" value="RHOD"/>
    <property type="match status" value="1"/>
</dbReference>
<gene>
    <name evidence="2" type="ORF">ABDJ40_23130</name>
</gene>
<comment type="caution">
    <text evidence="2">The sequence shown here is derived from an EMBL/GenBank/DDBJ whole genome shotgun (WGS) entry which is preliminary data.</text>
</comment>
<feature type="domain" description="Rhodanese" evidence="1">
    <location>
        <begin position="38"/>
        <end position="118"/>
    </location>
</feature>
<proteinExistence type="predicted"/>
<dbReference type="InterPro" id="IPR036873">
    <property type="entry name" value="Rhodanese-like_dom_sf"/>
</dbReference>
<accession>A0ABV0GKV2</accession>
<keyword evidence="3" id="KW-1185">Reference proteome</keyword>
<dbReference type="InterPro" id="IPR050229">
    <property type="entry name" value="GlpE_sulfurtransferase"/>
</dbReference>
<dbReference type="RefSeq" id="WP_347613267.1">
    <property type="nucleotide sequence ID" value="NZ_JBDPZC010000017.1"/>
</dbReference>
<dbReference type="PANTHER" id="PTHR43031:SF1">
    <property type="entry name" value="PYRIDINE NUCLEOTIDE-DISULPHIDE OXIDOREDUCTASE"/>
    <property type="match status" value="1"/>
</dbReference>
<dbReference type="Pfam" id="PF00581">
    <property type="entry name" value="Rhodanese"/>
    <property type="match status" value="1"/>
</dbReference>
<sequence>MLWTSSLLPPEVQAGLSITELPAMAEPPGLPQAPSPLDAEVVLLIDVRSYSEFMAGHVAGAHCLPLPRLADDIVHLAPDPGQPIALYCASGHRAEQALGLLQRLGYQAACNAGTPVLLARRLGRALESGL</sequence>
<dbReference type="InterPro" id="IPR001763">
    <property type="entry name" value="Rhodanese-like_dom"/>
</dbReference>
<dbReference type="SUPFAM" id="SSF52821">
    <property type="entry name" value="Rhodanese/Cell cycle control phosphatase"/>
    <property type="match status" value="1"/>
</dbReference>
<reference evidence="2 3" key="1">
    <citation type="submission" date="2024-05" db="EMBL/GenBank/DDBJ databases">
        <title>Roseateles sp. 2.12 16S ribosomal RNA gene Genome sequencing and assembly.</title>
        <authorList>
            <person name="Woo H."/>
        </authorList>
    </citation>
    <scope>NUCLEOTIDE SEQUENCE [LARGE SCALE GENOMIC DNA]</scope>
    <source>
        <strain evidence="2 3">2.12</strain>
    </source>
</reference>
<dbReference type="EMBL" id="JBDPZC010000017">
    <property type="protein sequence ID" value="MEO3715678.1"/>
    <property type="molecule type" value="Genomic_DNA"/>
</dbReference>
<dbReference type="Proteomes" id="UP001462640">
    <property type="component" value="Unassembled WGS sequence"/>
</dbReference>
<evidence type="ECO:0000313" key="3">
    <source>
        <dbReference type="Proteomes" id="UP001462640"/>
    </source>
</evidence>
<evidence type="ECO:0000313" key="2">
    <source>
        <dbReference type="EMBL" id="MEO3715678.1"/>
    </source>
</evidence>
<dbReference type="PROSITE" id="PS50206">
    <property type="entry name" value="RHODANESE_3"/>
    <property type="match status" value="1"/>
</dbReference>
<evidence type="ECO:0000259" key="1">
    <source>
        <dbReference type="PROSITE" id="PS50206"/>
    </source>
</evidence>